<dbReference type="VEuPathDB" id="FungiDB:MELLADRAFT_62382"/>
<dbReference type="EMBL" id="GL883103">
    <property type="protein sequence ID" value="EGG07780.1"/>
    <property type="molecule type" value="Genomic_DNA"/>
</dbReference>
<dbReference type="KEGG" id="mlr:MELLADRAFT_62382"/>
<accession>F4RIS4</accession>
<dbReference type="SUPFAM" id="SSF57850">
    <property type="entry name" value="RING/U-box"/>
    <property type="match status" value="1"/>
</dbReference>
<feature type="signal peptide" evidence="1">
    <location>
        <begin position="1"/>
        <end position="19"/>
    </location>
</feature>
<dbReference type="InParanoid" id="F4RIS4"/>
<dbReference type="GeneID" id="18929889"/>
<feature type="chain" id="PRO_5003315175" description="RING-type domain-containing protein" evidence="1">
    <location>
        <begin position="20"/>
        <end position="692"/>
    </location>
</feature>
<evidence type="ECO:0000313" key="3">
    <source>
        <dbReference type="Proteomes" id="UP000001072"/>
    </source>
</evidence>
<evidence type="ECO:0000313" key="2">
    <source>
        <dbReference type="EMBL" id="EGG07780.1"/>
    </source>
</evidence>
<dbReference type="OrthoDB" id="8062037at2759"/>
<keyword evidence="1" id="KW-0732">Signal</keyword>
<protein>
    <recommendedName>
        <fullName evidence="4">RING-type domain-containing protein</fullName>
    </recommendedName>
</protein>
<evidence type="ECO:0008006" key="4">
    <source>
        <dbReference type="Google" id="ProtNLM"/>
    </source>
</evidence>
<sequence length="692" mass="79438">MNKVMLSWGWYLMISFSLCVFTPTERRIGGVIEDDDLVGHQVAQRNQIHHSTRLTPPPRTELDLDNVGTNDVTSHYYCCTEPMREKIKELENIVPLNEGFEYKTDNSRSLLTKIRDLATQAIALWRGLNEIPNLCDSAKRYPSSISSMGIELENVMIEARGGRRIGTLSVERVKGVMNGKIQIFPVDEAVTEALKRVELIVTIKNYLLKIERNLQTPELIKIHDKLLQNRSLTKAGIIESLASQSVHHTFLENTPDGEIECYSRIMQHLELFYPVTTKFAITEGLKQVQLIKKIRNYLQDSDRNPQTHAIKTKYNKLLQTKSMDDVVIVRSLVLESLQHMDINNPDEDVECLYDILQYLETLHPNSEPFRITEPLGRVQLIMNIRNYLHKAERSLQTTAILNIHNTLLQTSSLDKPEIAKLLASQCMDHMVLDNAPHEEIQCLDHILKYLEKFYPITVPLIKSRLSSNEPFRKIHQKFKSQAELQHHVKRYSEKEDKDPYIMSLLLPFIDVGWDSLDSSYVEHCLHILNIQDTALASNKGDLYGLDDTKVKKYHEDQDFFIEMMYKASVYIKGIKEYLNTQVPKDEQSGHCKFISSVFLGNEIESSEKCNICLSGYLQGQRVIKLGCQRPHVFHEQCINSSYLKVGMSDVPHVYGDYLYHFLKRSTFSGGNLKLTTLVHNPGVHIATVNPTA</sequence>
<dbReference type="InterPro" id="IPR013083">
    <property type="entry name" value="Znf_RING/FYVE/PHD"/>
</dbReference>
<proteinExistence type="predicted"/>
<dbReference type="Gene3D" id="3.30.40.10">
    <property type="entry name" value="Zinc/RING finger domain, C3HC4 (zinc finger)"/>
    <property type="match status" value="1"/>
</dbReference>
<dbReference type="HOGENOM" id="CLU_024936_0_0_1"/>
<dbReference type="Proteomes" id="UP000001072">
    <property type="component" value="Unassembled WGS sequence"/>
</dbReference>
<gene>
    <name evidence="2" type="ORF">MELLADRAFT_62382</name>
</gene>
<evidence type="ECO:0000256" key="1">
    <source>
        <dbReference type="SAM" id="SignalP"/>
    </source>
</evidence>
<dbReference type="AlphaFoldDB" id="F4RIS4"/>
<reference evidence="3" key="1">
    <citation type="journal article" date="2011" name="Proc. Natl. Acad. Sci. U.S.A.">
        <title>Obligate biotrophy features unraveled by the genomic analysis of rust fungi.</title>
        <authorList>
            <person name="Duplessis S."/>
            <person name="Cuomo C.A."/>
            <person name="Lin Y.-C."/>
            <person name="Aerts A."/>
            <person name="Tisserant E."/>
            <person name="Veneault-Fourrey C."/>
            <person name="Joly D.L."/>
            <person name="Hacquard S."/>
            <person name="Amselem J."/>
            <person name="Cantarel B.L."/>
            <person name="Chiu R."/>
            <person name="Coutinho P.M."/>
            <person name="Feau N."/>
            <person name="Field M."/>
            <person name="Frey P."/>
            <person name="Gelhaye E."/>
            <person name="Goldberg J."/>
            <person name="Grabherr M.G."/>
            <person name="Kodira C.D."/>
            <person name="Kohler A."/>
            <person name="Kuees U."/>
            <person name="Lindquist E.A."/>
            <person name="Lucas S.M."/>
            <person name="Mago R."/>
            <person name="Mauceli E."/>
            <person name="Morin E."/>
            <person name="Murat C."/>
            <person name="Pangilinan J.L."/>
            <person name="Park R."/>
            <person name="Pearson M."/>
            <person name="Quesneville H."/>
            <person name="Rouhier N."/>
            <person name="Sakthikumar S."/>
            <person name="Salamov A.A."/>
            <person name="Schmutz J."/>
            <person name="Selles B."/>
            <person name="Shapiro H."/>
            <person name="Tanguay P."/>
            <person name="Tuskan G.A."/>
            <person name="Henrissat B."/>
            <person name="Van de Peer Y."/>
            <person name="Rouze P."/>
            <person name="Ellis J.G."/>
            <person name="Dodds P.N."/>
            <person name="Schein J.E."/>
            <person name="Zhong S."/>
            <person name="Hamelin R.C."/>
            <person name="Grigoriev I.V."/>
            <person name="Szabo L.J."/>
            <person name="Martin F."/>
        </authorList>
    </citation>
    <scope>NUCLEOTIDE SEQUENCE [LARGE SCALE GENOMIC DNA]</scope>
    <source>
        <strain evidence="3">98AG31 / pathotype 3-4-7</strain>
    </source>
</reference>
<name>F4RIS4_MELLP</name>
<organism evidence="3">
    <name type="scientific">Melampsora larici-populina (strain 98AG31 / pathotype 3-4-7)</name>
    <name type="common">Poplar leaf rust fungus</name>
    <dbReference type="NCBI Taxonomy" id="747676"/>
    <lineage>
        <taxon>Eukaryota</taxon>
        <taxon>Fungi</taxon>
        <taxon>Dikarya</taxon>
        <taxon>Basidiomycota</taxon>
        <taxon>Pucciniomycotina</taxon>
        <taxon>Pucciniomycetes</taxon>
        <taxon>Pucciniales</taxon>
        <taxon>Melampsoraceae</taxon>
        <taxon>Melampsora</taxon>
    </lineage>
</organism>
<keyword evidence="3" id="KW-1185">Reference proteome</keyword>
<dbReference type="RefSeq" id="XP_007409112.1">
    <property type="nucleotide sequence ID" value="XM_007409050.1"/>
</dbReference>